<reference evidence="1" key="1">
    <citation type="submission" date="2020-05" db="EMBL/GenBank/DDBJ databases">
        <authorList>
            <person name="Chiriac C."/>
            <person name="Salcher M."/>
            <person name="Ghai R."/>
            <person name="Kavagutti S V."/>
        </authorList>
    </citation>
    <scope>NUCLEOTIDE SEQUENCE</scope>
</reference>
<dbReference type="InterPro" id="IPR011010">
    <property type="entry name" value="DNA_brk_join_enz"/>
</dbReference>
<dbReference type="GO" id="GO:0003677">
    <property type="term" value="F:DNA binding"/>
    <property type="evidence" value="ECO:0007669"/>
    <property type="project" value="InterPro"/>
</dbReference>
<evidence type="ECO:0000313" key="1">
    <source>
        <dbReference type="EMBL" id="CAB4868227.1"/>
    </source>
</evidence>
<dbReference type="SUPFAM" id="SSF56349">
    <property type="entry name" value="DNA breaking-rejoining enzymes"/>
    <property type="match status" value="1"/>
</dbReference>
<protein>
    <submittedName>
        <fullName evidence="1">Unannotated protein</fullName>
    </submittedName>
</protein>
<organism evidence="1">
    <name type="scientific">freshwater metagenome</name>
    <dbReference type="NCBI Taxonomy" id="449393"/>
    <lineage>
        <taxon>unclassified sequences</taxon>
        <taxon>metagenomes</taxon>
        <taxon>ecological metagenomes</taxon>
    </lineage>
</organism>
<name>A0A6J7DC27_9ZZZZ</name>
<dbReference type="AlphaFoldDB" id="A0A6J7DC27"/>
<dbReference type="EMBL" id="CAFBLK010000113">
    <property type="protein sequence ID" value="CAB4868227.1"/>
    <property type="molecule type" value="Genomic_DNA"/>
</dbReference>
<proteinExistence type="predicted"/>
<sequence>MTNKKSKTHPAFTRLEQPVADRLLAYRSKLLSDDQSAAWTDDLRVAVALVPPTDTKDALALCSTAARFLADMAPPTALGLADVFTAERINRWLALAEASGRPFSTVKLARIRLEYIRRSLAGSPQRHITSTKTAEAAATFSDRLLTSMVATCSLAGLPTLAAFVACVGAGVGFDVLRGGSCSADGSKFVDQHGQTHRVVARWQELARSTHASVVDEAAALRLINLLPHSHPVAFEAQLHATFLAQVASLHIPLATTMRLYGIHHSQLGRMVATTLGQKVTDEQRRLLRDGSGAIAVCPATSTLGSNPPASGVSGGVRVKRLTASEMRRRAKRAAERGATVPEFSDVVRPLIEGYVPDSMDDATWQVVGPVLREVLARAEVGTVESFRKFRGALAAYLLWRHEHREGISLDVVMRASAIDDYVAHGMGEYSQKTRLDYRTRLDALARRVNPGSHNPIRLSMPRPGVQSGYTLAEEATLRRVALTQRSLKIRQRLCGFIGLGAGCGLDPSDLRQLYVRDVRDLEDDGIEVHVHGSKPRLVMVRRVYEASVRVAIAARRPNERVVGGSEADRAVTSRIVENADLWDSPNISAARLRTTWLSWLIQQPVPLALILDASGLRSAHTLSEIVALLPGEADANADLSYLRGEAL</sequence>
<gene>
    <name evidence="1" type="ORF">UFOPK3317_00759</name>
</gene>
<accession>A0A6J7DC27</accession>